<dbReference type="GO" id="GO:0019842">
    <property type="term" value="F:vitamin binding"/>
    <property type="evidence" value="ECO:0007669"/>
    <property type="project" value="TreeGrafter"/>
</dbReference>
<feature type="transmembrane region" description="Helical" evidence="7">
    <location>
        <begin position="238"/>
        <end position="271"/>
    </location>
</feature>
<dbReference type="Proteomes" id="UP000469185">
    <property type="component" value="Unassembled WGS sequence"/>
</dbReference>
<keyword evidence="6" id="KW-0456">Lyase</keyword>
<organism evidence="9 10">
    <name type="scientific">Phytoactinopolyspora alkaliphila</name>
    <dbReference type="NCBI Taxonomy" id="1783498"/>
    <lineage>
        <taxon>Bacteria</taxon>
        <taxon>Bacillati</taxon>
        <taxon>Actinomycetota</taxon>
        <taxon>Actinomycetes</taxon>
        <taxon>Jiangellales</taxon>
        <taxon>Jiangellaceae</taxon>
        <taxon>Phytoactinopolyspora</taxon>
    </lineage>
</organism>
<evidence type="ECO:0000256" key="1">
    <source>
        <dbReference type="ARBA" id="ARBA00004127"/>
    </source>
</evidence>
<name>A0A6N9YMU5_9ACTN</name>
<evidence type="ECO:0000256" key="2">
    <source>
        <dbReference type="ARBA" id="ARBA00022692"/>
    </source>
</evidence>
<keyword evidence="4 7" id="KW-0472">Membrane</keyword>
<evidence type="ECO:0000313" key="10">
    <source>
        <dbReference type="Proteomes" id="UP000469185"/>
    </source>
</evidence>
<keyword evidence="5" id="KW-1015">Disulfide bond</keyword>
<feature type="domain" description="HTTM-like" evidence="8">
    <location>
        <begin position="17"/>
        <end position="275"/>
    </location>
</feature>
<gene>
    <name evidence="9" type="ORF">G1H11_13340</name>
</gene>
<evidence type="ECO:0000256" key="5">
    <source>
        <dbReference type="ARBA" id="ARBA00023157"/>
    </source>
</evidence>
<dbReference type="RefSeq" id="WP_163819057.1">
    <property type="nucleotide sequence ID" value="NZ_JAAGOB010000006.1"/>
</dbReference>
<protein>
    <submittedName>
        <fullName evidence="9">HTTM domain-containing protein</fullName>
    </submittedName>
</protein>
<evidence type="ECO:0000256" key="3">
    <source>
        <dbReference type="ARBA" id="ARBA00022989"/>
    </source>
</evidence>
<keyword evidence="2 7" id="KW-0812">Transmembrane</keyword>
<dbReference type="InterPro" id="IPR011020">
    <property type="entry name" value="HTTM-like"/>
</dbReference>
<dbReference type="PANTHER" id="PTHR12639">
    <property type="entry name" value="VITAMIN K-DEPENDENT GAMMA-CARBOXYLASE"/>
    <property type="match status" value="1"/>
</dbReference>
<comment type="subcellular location">
    <subcellularLocation>
        <location evidence="1">Endomembrane system</location>
        <topology evidence="1">Multi-pass membrane protein</topology>
    </subcellularLocation>
</comment>
<proteinExistence type="predicted"/>
<dbReference type="GO" id="GO:0008488">
    <property type="term" value="F:gamma-glutamyl carboxylase activity"/>
    <property type="evidence" value="ECO:0007669"/>
    <property type="project" value="InterPro"/>
</dbReference>
<keyword evidence="3 7" id="KW-1133">Transmembrane helix</keyword>
<evidence type="ECO:0000256" key="4">
    <source>
        <dbReference type="ARBA" id="ARBA00023136"/>
    </source>
</evidence>
<dbReference type="SMART" id="SM00752">
    <property type="entry name" value="HTTM"/>
    <property type="match status" value="1"/>
</dbReference>
<keyword evidence="10" id="KW-1185">Reference proteome</keyword>
<evidence type="ECO:0000313" key="9">
    <source>
        <dbReference type="EMBL" id="NED96292.1"/>
    </source>
</evidence>
<evidence type="ECO:0000256" key="6">
    <source>
        <dbReference type="ARBA" id="ARBA00023239"/>
    </source>
</evidence>
<feature type="transmembrane region" description="Helical" evidence="7">
    <location>
        <begin position="211"/>
        <end position="231"/>
    </location>
</feature>
<evidence type="ECO:0000256" key="7">
    <source>
        <dbReference type="SAM" id="Phobius"/>
    </source>
</evidence>
<feature type="transmembrane region" description="Helical" evidence="7">
    <location>
        <begin position="148"/>
        <end position="173"/>
    </location>
</feature>
<dbReference type="Pfam" id="PF22777">
    <property type="entry name" value="VKGC_lumenal_dom"/>
    <property type="match status" value="1"/>
</dbReference>
<dbReference type="PANTHER" id="PTHR12639:SF7">
    <property type="entry name" value="HTTM DOMAIN-CONTAINING PROTEIN"/>
    <property type="match status" value="1"/>
</dbReference>
<accession>A0A6N9YMU5</accession>
<dbReference type="InterPro" id="IPR053935">
    <property type="entry name" value="VKGC_lumenal_dom"/>
</dbReference>
<dbReference type="GO" id="GO:0012505">
    <property type="term" value="C:endomembrane system"/>
    <property type="evidence" value="ECO:0007669"/>
    <property type="project" value="UniProtKB-SubCell"/>
</dbReference>
<dbReference type="Pfam" id="PF05090">
    <property type="entry name" value="HTTM"/>
    <property type="match status" value="1"/>
</dbReference>
<sequence length="461" mass="52845">MAVTGVRLSVGWREAAARPVNSASAAFFRIAFGVAMLVNVLLYLPYLVDEYYVATSFHFSYAWFTFAQPLPGAAMQVVYVVQGVLAVLVALGLWYRWAIAGFFVLHTYVFLIDSTFFQNHEYLISLVSFFMIFMPLNRRWALDARRRSVLASPTVPVWVVWLIRFQFGIVYFYGGVAKLNADWLQGEPLRMWLHARTDLRLIGPLFEHEPVVWFMTYGALVLDLTVVWFLLHRRTRVAAFVVATCFHLLNAYLFGLYVFPWLMIAATTIYFAPDWPERAWSFARNQMRSPGSSPVASSSVTRADQTGAWPARISQPLTVFLAVWTIVQVVLPLRHYLIPGSPNWTEEGHRFAWHMKLRDKQGTGAFYLTSDDRTWEVPASDYLSWEQEFRMYGHPERLARFAHHLSDEHNGAEVRVETWISLNGREPAPLVDPEVDLSSVPLVGWGNADWILPLEVPLRGD</sequence>
<reference evidence="9 10" key="1">
    <citation type="submission" date="2020-02" db="EMBL/GenBank/DDBJ databases">
        <authorList>
            <person name="Li X.-J."/>
            <person name="Feng X.-M."/>
        </authorList>
    </citation>
    <scope>NUCLEOTIDE SEQUENCE [LARGE SCALE GENOMIC DNA]</scope>
    <source>
        <strain evidence="9 10">CGMCC 4.7225</strain>
    </source>
</reference>
<feature type="transmembrane region" description="Helical" evidence="7">
    <location>
        <begin position="117"/>
        <end position="136"/>
    </location>
</feature>
<dbReference type="InterPro" id="IPR007782">
    <property type="entry name" value="VKG_COase"/>
</dbReference>
<evidence type="ECO:0000259" key="8">
    <source>
        <dbReference type="SMART" id="SM00752"/>
    </source>
</evidence>
<comment type="caution">
    <text evidence="9">The sequence shown here is derived from an EMBL/GenBank/DDBJ whole genome shotgun (WGS) entry which is preliminary data.</text>
</comment>
<feature type="transmembrane region" description="Helical" evidence="7">
    <location>
        <begin position="26"/>
        <end position="45"/>
    </location>
</feature>
<dbReference type="EMBL" id="JAAGOB010000006">
    <property type="protein sequence ID" value="NED96292.1"/>
    <property type="molecule type" value="Genomic_DNA"/>
</dbReference>
<dbReference type="InterPro" id="IPR053934">
    <property type="entry name" value="HTTM_dom"/>
</dbReference>
<dbReference type="AlphaFoldDB" id="A0A6N9YMU5"/>